<sequence length="61" mass="7331">MTTKSYKYPTKIKVKHYEQQGWIGRDQIRTLDKSRIIKTLGYLSSEEIDKCKLEIKETFVY</sequence>
<dbReference type="InterPro" id="IPR011067">
    <property type="entry name" value="Plasmid_toxin/cell-grow_inhib"/>
</dbReference>
<accession>A0A074LE27</accession>
<dbReference type="Proteomes" id="UP000027821">
    <property type="component" value="Unassembled WGS sequence"/>
</dbReference>
<dbReference type="Pfam" id="PF02452">
    <property type="entry name" value="PemK_toxin"/>
    <property type="match status" value="1"/>
</dbReference>
<reference evidence="1 2" key="1">
    <citation type="submission" date="2014-04" db="EMBL/GenBank/DDBJ databases">
        <title>Characterization and application of a salt tolerant electro-active bacterium.</title>
        <authorList>
            <person name="Yang L."/>
            <person name="Wei S."/>
            <person name="Tay Q.X.M."/>
        </authorList>
    </citation>
    <scope>NUCLEOTIDE SEQUENCE [LARGE SCALE GENOMIC DNA]</scope>
    <source>
        <strain evidence="1 2">LY1</strain>
    </source>
</reference>
<protein>
    <submittedName>
        <fullName evidence="1">PemK family protein</fullName>
    </submittedName>
</protein>
<evidence type="ECO:0000313" key="1">
    <source>
        <dbReference type="EMBL" id="KEO72037.1"/>
    </source>
</evidence>
<keyword evidence="2" id="KW-1185">Reference proteome</keyword>
<dbReference type="GO" id="GO:0003677">
    <property type="term" value="F:DNA binding"/>
    <property type="evidence" value="ECO:0007669"/>
    <property type="project" value="InterPro"/>
</dbReference>
<dbReference type="eggNOG" id="COG2337">
    <property type="taxonomic scope" value="Bacteria"/>
</dbReference>
<name>A0A074LE27_9BACT</name>
<dbReference type="InterPro" id="IPR003477">
    <property type="entry name" value="PemK-like"/>
</dbReference>
<dbReference type="EMBL" id="JMIH01000028">
    <property type="protein sequence ID" value="KEO72037.1"/>
    <property type="molecule type" value="Genomic_DNA"/>
</dbReference>
<comment type="caution">
    <text evidence="1">The sequence shown here is derived from an EMBL/GenBank/DDBJ whole genome shotgun (WGS) entry which is preliminary data.</text>
</comment>
<proteinExistence type="predicted"/>
<organism evidence="1 2">
    <name type="scientific">Anditalea andensis</name>
    <dbReference type="NCBI Taxonomy" id="1048983"/>
    <lineage>
        <taxon>Bacteria</taxon>
        <taxon>Pseudomonadati</taxon>
        <taxon>Bacteroidota</taxon>
        <taxon>Cytophagia</taxon>
        <taxon>Cytophagales</taxon>
        <taxon>Cytophagaceae</taxon>
        <taxon>Anditalea</taxon>
    </lineage>
</organism>
<evidence type="ECO:0000313" key="2">
    <source>
        <dbReference type="Proteomes" id="UP000027821"/>
    </source>
</evidence>
<dbReference type="Gene3D" id="2.30.30.110">
    <property type="match status" value="1"/>
</dbReference>
<dbReference type="SUPFAM" id="SSF50118">
    <property type="entry name" value="Cell growth inhibitor/plasmid maintenance toxic component"/>
    <property type="match status" value="1"/>
</dbReference>
<gene>
    <name evidence="1" type="ORF">EL17_19165</name>
</gene>
<dbReference type="AlphaFoldDB" id="A0A074LE27"/>